<proteinExistence type="inferred from homology"/>
<dbReference type="Proteomes" id="UP001054902">
    <property type="component" value="Unassembled WGS sequence"/>
</dbReference>
<evidence type="ECO:0000256" key="1">
    <source>
        <dbReference type="PROSITE-ProRule" id="PRU01357"/>
    </source>
</evidence>
<evidence type="ECO:0000313" key="3">
    <source>
        <dbReference type="EMBL" id="GFH47389.1"/>
    </source>
</evidence>
<dbReference type="Gene3D" id="1.25.40.10">
    <property type="entry name" value="Tetratricopeptide repeat domain"/>
    <property type="match status" value="1"/>
</dbReference>
<name>A0AAD3H2E4_9STRA</name>
<dbReference type="GO" id="GO:0008270">
    <property type="term" value="F:zinc ion binding"/>
    <property type="evidence" value="ECO:0007669"/>
    <property type="project" value="UniProtKB-KW"/>
</dbReference>
<dbReference type="Pfam" id="PF15801">
    <property type="entry name" value="zf-C6H2"/>
    <property type="match status" value="1"/>
</dbReference>
<feature type="domain" description="C6H2-type" evidence="2">
    <location>
        <begin position="7"/>
        <end position="62"/>
    </location>
</feature>
<gene>
    <name evidence="3" type="ORF">CTEN210_03864</name>
</gene>
<keyword evidence="1" id="KW-0862">Zinc</keyword>
<dbReference type="AlphaFoldDB" id="A0AAD3H2E4"/>
<evidence type="ECO:0000313" key="4">
    <source>
        <dbReference type="Proteomes" id="UP001054902"/>
    </source>
</evidence>
<dbReference type="InterPro" id="IPR031615">
    <property type="entry name" value="Zfn-C6H2"/>
</dbReference>
<protein>
    <recommendedName>
        <fullName evidence="2">C6H2-type domain-containing protein</fullName>
    </recommendedName>
</protein>
<dbReference type="PROSITE" id="PS52013">
    <property type="entry name" value="ZF_C6H2"/>
    <property type="match status" value="1"/>
</dbReference>
<dbReference type="Gene3D" id="6.10.140.2220">
    <property type="match status" value="1"/>
</dbReference>
<dbReference type="InterPro" id="IPR011990">
    <property type="entry name" value="TPR-like_helical_dom_sf"/>
</dbReference>
<dbReference type="EMBL" id="BLLK01000023">
    <property type="protein sequence ID" value="GFH47389.1"/>
    <property type="molecule type" value="Genomic_DNA"/>
</dbReference>
<evidence type="ECO:0000259" key="2">
    <source>
        <dbReference type="PROSITE" id="PS52013"/>
    </source>
</evidence>
<keyword evidence="4" id="KW-1185">Reference proteome</keyword>
<keyword evidence="1" id="KW-0479">Metal-binding</keyword>
<keyword evidence="1" id="KW-0863">Zinc-finger</keyword>
<accession>A0AAD3H2E4</accession>
<sequence length="361" mass="42345">MESTLLQTKCSGCSKLENEIKFQACPICIELKMLPSVYCCEECFRADWKTHKKKHDKFSNEKTKYLERYEVKPFKEYRKDLKKLTKEEEITPYTQTIMSIELAITAMDYDKAETLCRKAISRFPLLPEPYNEMAIILFNLNEFNDGIHFLEASMEKTCQLLLLTVENKSNDSDDELLLSHYFQRRRFVDKMNLICEYLQKAIESTAEPKFFVAHWIFDRKKFLSLWWYYLELIKDVDSMYGDPKLLDPKYITSLLESMKLRNQEFDINISLSPFYDGEWVIAHGLTSSVGKTLNHRVAMVKGDDLNDEGRVAIVFKEGGPIKNLKVENLKYARTVNAKAALLMFLDVSEQWKFMMDDFLAV</sequence>
<comment type="caution">
    <text evidence="3">The sequence shown here is derived from an EMBL/GenBank/DDBJ whole genome shotgun (WGS) entry which is preliminary data.</text>
</comment>
<organism evidence="3 4">
    <name type="scientific">Chaetoceros tenuissimus</name>
    <dbReference type="NCBI Taxonomy" id="426638"/>
    <lineage>
        <taxon>Eukaryota</taxon>
        <taxon>Sar</taxon>
        <taxon>Stramenopiles</taxon>
        <taxon>Ochrophyta</taxon>
        <taxon>Bacillariophyta</taxon>
        <taxon>Coscinodiscophyceae</taxon>
        <taxon>Chaetocerotophycidae</taxon>
        <taxon>Chaetocerotales</taxon>
        <taxon>Chaetocerotaceae</taxon>
        <taxon>Chaetoceros</taxon>
    </lineage>
</organism>
<dbReference type="SUPFAM" id="SSF48452">
    <property type="entry name" value="TPR-like"/>
    <property type="match status" value="1"/>
</dbReference>
<reference evidence="3 4" key="1">
    <citation type="journal article" date="2021" name="Sci. Rep.">
        <title>The genome of the diatom Chaetoceros tenuissimus carries an ancient integrated fragment of an extant virus.</title>
        <authorList>
            <person name="Hongo Y."/>
            <person name="Kimura K."/>
            <person name="Takaki Y."/>
            <person name="Yoshida Y."/>
            <person name="Baba S."/>
            <person name="Kobayashi G."/>
            <person name="Nagasaki K."/>
            <person name="Hano T."/>
            <person name="Tomaru Y."/>
        </authorList>
    </citation>
    <scope>NUCLEOTIDE SEQUENCE [LARGE SCALE GENOMIC DNA]</scope>
    <source>
        <strain evidence="3 4">NIES-3715</strain>
    </source>
</reference>
<comment type="similarity">
    <text evidence="1">Belongs to the peptidase M24A family. Methionine aminopeptidase type 1 subfamily.</text>
</comment>